<sequence>MEPKSSLNHGIPPDLNGHCHFGYGGTIITEENIIKIATPKQHPYSSHISQFAMFPSFRSPDDHETGVRAASQHFLNPLIPNNAPDVTLLKKTIGGPYRHEVLETPMKNRKKAVTWTGEHGFLDPLKGEKQVFYPTPPKTILPNPKLRDQELSLSERTSNMLKNLERTQWVTSYQMHHTGSGPANPLMIDDFKEKICNITGMNTHTPLVKSLRTFRSSEVKEVAGIESNAKLSSRAASEQEMMAKGRELPGSTSNSCILPRPPILPGIRPVDRVGIVGKEGRALCLRDLQNEFSKSKAHRDFNCSITHAAVNLRDNVVTGKKHDFYGINCYYLHG</sequence>
<dbReference type="Pfam" id="PF15093">
    <property type="entry name" value="SPMIP4-like"/>
    <property type="match status" value="1"/>
</dbReference>
<evidence type="ECO:0000313" key="2">
    <source>
        <dbReference type="Proteomes" id="UP000694565"/>
    </source>
</evidence>
<dbReference type="AlphaFoldDB" id="A0A8C2XB57"/>
<accession>A0A8C2XB57</accession>
<reference evidence="1" key="2">
    <citation type="submission" date="2025-09" db="UniProtKB">
        <authorList>
            <consortium name="Ensembl"/>
        </authorList>
    </citation>
    <scope>IDENTIFICATION</scope>
</reference>
<organism evidence="1 2">
    <name type="scientific">Cyclopterus lumpus</name>
    <name type="common">Lumpsucker</name>
    <dbReference type="NCBI Taxonomy" id="8103"/>
    <lineage>
        <taxon>Eukaryota</taxon>
        <taxon>Metazoa</taxon>
        <taxon>Chordata</taxon>
        <taxon>Craniata</taxon>
        <taxon>Vertebrata</taxon>
        <taxon>Euteleostomi</taxon>
        <taxon>Actinopterygii</taxon>
        <taxon>Neopterygii</taxon>
        <taxon>Teleostei</taxon>
        <taxon>Neoteleostei</taxon>
        <taxon>Acanthomorphata</taxon>
        <taxon>Eupercaria</taxon>
        <taxon>Perciformes</taxon>
        <taxon>Cottioidei</taxon>
        <taxon>Cottales</taxon>
        <taxon>Cyclopteridae</taxon>
        <taxon>Cyclopterus</taxon>
    </lineage>
</organism>
<proteinExistence type="predicted"/>
<dbReference type="GeneTree" id="ENSGT00390000015236"/>
<protein>
    <submittedName>
        <fullName evidence="1">Uncharacterized protein</fullName>
    </submittedName>
</protein>
<dbReference type="PANTHER" id="PTHR31393:SF2">
    <property type="entry name" value="CHROMOSOME 7 OPEN READING FRAME 31"/>
    <property type="match status" value="1"/>
</dbReference>
<dbReference type="PANTHER" id="PTHR31393">
    <property type="entry name" value="C5ORF31"/>
    <property type="match status" value="1"/>
</dbReference>
<dbReference type="Proteomes" id="UP000694565">
    <property type="component" value="Unplaced"/>
</dbReference>
<keyword evidence="2" id="KW-1185">Reference proteome</keyword>
<name>A0A8C2XB57_CYCLU</name>
<dbReference type="Ensembl" id="ENSCLMT00005017116.1">
    <property type="protein sequence ID" value="ENSCLMP00005016144.1"/>
    <property type="gene ID" value="ENSCLMG00005008361.1"/>
</dbReference>
<reference evidence="1" key="1">
    <citation type="submission" date="2025-08" db="UniProtKB">
        <authorList>
            <consortium name="Ensembl"/>
        </authorList>
    </citation>
    <scope>IDENTIFICATION</scope>
</reference>
<dbReference type="InterPro" id="IPR027886">
    <property type="entry name" value="SPMIP4"/>
</dbReference>
<dbReference type="GO" id="GO:0005813">
    <property type="term" value="C:centrosome"/>
    <property type="evidence" value="ECO:0007669"/>
    <property type="project" value="TreeGrafter"/>
</dbReference>
<evidence type="ECO:0000313" key="1">
    <source>
        <dbReference type="Ensembl" id="ENSCLMP00005016144.1"/>
    </source>
</evidence>